<keyword evidence="1" id="KW-0732">Signal</keyword>
<name>A0A5C6V922_9BACI</name>
<dbReference type="Pfam" id="PF00395">
    <property type="entry name" value="SLH"/>
    <property type="match status" value="1"/>
</dbReference>
<sequence>MTQRDTKFKDVDKSSVASGYIASAVEEGIISGFLDNTYRPNEPVTRAQMAIFVS</sequence>
<dbReference type="PROSITE" id="PS51272">
    <property type="entry name" value="SLH"/>
    <property type="match status" value="1"/>
</dbReference>
<dbReference type="OrthoDB" id="5845122at2"/>
<reference evidence="3 4" key="1">
    <citation type="journal article" date="2005" name="Int. J. Syst. Evol. Microbiol.">
        <title>Bacillus litoralis sp. nov., isolated from a tidal flat of the Yellow Sea in Korea.</title>
        <authorList>
            <person name="Yoon J.H."/>
            <person name="Oh T.K."/>
        </authorList>
    </citation>
    <scope>NUCLEOTIDE SEQUENCE [LARGE SCALE GENOMIC DNA]</scope>
    <source>
        <strain evidence="3 4">SW-211</strain>
    </source>
</reference>
<organism evidence="3 4">
    <name type="scientific">Metabacillus litoralis</name>
    <dbReference type="NCBI Taxonomy" id="152268"/>
    <lineage>
        <taxon>Bacteria</taxon>
        <taxon>Bacillati</taxon>
        <taxon>Bacillota</taxon>
        <taxon>Bacilli</taxon>
        <taxon>Bacillales</taxon>
        <taxon>Bacillaceae</taxon>
        <taxon>Metabacillus</taxon>
    </lineage>
</organism>
<dbReference type="AlphaFoldDB" id="A0A5C6V922"/>
<evidence type="ECO:0000259" key="2">
    <source>
        <dbReference type="PROSITE" id="PS51272"/>
    </source>
</evidence>
<dbReference type="EMBL" id="VOQF01000024">
    <property type="protein sequence ID" value="TXC81597.1"/>
    <property type="molecule type" value="Genomic_DNA"/>
</dbReference>
<accession>A0A5C6V922</accession>
<feature type="domain" description="SLH" evidence="2">
    <location>
        <begin position="4"/>
        <end position="54"/>
    </location>
</feature>
<dbReference type="RefSeq" id="WP_146950784.1">
    <property type="nucleotide sequence ID" value="NZ_VOQF01000024.1"/>
</dbReference>
<keyword evidence="4" id="KW-1185">Reference proteome</keyword>
<comment type="caution">
    <text evidence="3">The sequence shown here is derived from an EMBL/GenBank/DDBJ whole genome shotgun (WGS) entry which is preliminary data.</text>
</comment>
<evidence type="ECO:0000313" key="3">
    <source>
        <dbReference type="EMBL" id="TXC81597.1"/>
    </source>
</evidence>
<proteinExistence type="predicted"/>
<dbReference type="InterPro" id="IPR001119">
    <property type="entry name" value="SLH_dom"/>
</dbReference>
<protein>
    <submittedName>
        <fullName evidence="3">S-layer homology domain-containing protein</fullName>
    </submittedName>
</protein>
<evidence type="ECO:0000256" key="1">
    <source>
        <dbReference type="ARBA" id="ARBA00022729"/>
    </source>
</evidence>
<dbReference type="Proteomes" id="UP000321363">
    <property type="component" value="Unassembled WGS sequence"/>
</dbReference>
<gene>
    <name evidence="3" type="ORF">FS935_21975</name>
</gene>
<evidence type="ECO:0000313" key="4">
    <source>
        <dbReference type="Proteomes" id="UP000321363"/>
    </source>
</evidence>